<dbReference type="InterPro" id="IPR033116">
    <property type="entry name" value="TRYPSIN_SER"/>
</dbReference>
<dbReference type="PANTHER" id="PTHR24276">
    <property type="entry name" value="POLYSERASE-RELATED"/>
    <property type="match status" value="1"/>
</dbReference>
<dbReference type="STRING" id="224129.A0A1W4XGK4"/>
<dbReference type="Pfam" id="PF00089">
    <property type="entry name" value="Trypsin"/>
    <property type="match status" value="1"/>
</dbReference>
<dbReference type="CDD" id="cd00190">
    <property type="entry name" value="Tryp_SPc"/>
    <property type="match status" value="1"/>
</dbReference>
<evidence type="ECO:0000256" key="5">
    <source>
        <dbReference type="ARBA" id="ARBA00023157"/>
    </source>
</evidence>
<dbReference type="RefSeq" id="XP_018335124.1">
    <property type="nucleotide sequence ID" value="XM_018479622.1"/>
</dbReference>
<accession>A0A1W4XGK4</accession>
<keyword evidence="4" id="KW-0720">Serine protease</keyword>
<evidence type="ECO:0000259" key="6">
    <source>
        <dbReference type="PROSITE" id="PS50240"/>
    </source>
</evidence>
<sequence length="172" mass="17577">SDVNKVTIRAGTSELGTGGVEIKASALYTHPQFDPNAIDYDIALIRLASPLTFGPSISAISLANRRVPDGTSAVVSGWGFLAGGNNNTNPKQLQKVAIPVVSDSECLDFTERRICAGYSNGNQGPCVGDSGGPLAVGNTLIGIVSTGQGCTGISVFSNVANLHSWVTSVAGV</sequence>
<evidence type="ECO:0000256" key="2">
    <source>
        <dbReference type="ARBA" id="ARBA00022670"/>
    </source>
</evidence>
<dbReference type="PROSITE" id="PS50240">
    <property type="entry name" value="TRYPSIN_DOM"/>
    <property type="match status" value="1"/>
</dbReference>
<gene>
    <name evidence="8" type="primary">LOC108744023</name>
</gene>
<dbReference type="GO" id="GO:0006508">
    <property type="term" value="P:proteolysis"/>
    <property type="evidence" value="ECO:0007669"/>
    <property type="project" value="UniProtKB-KW"/>
</dbReference>
<keyword evidence="3" id="KW-0378">Hydrolase</keyword>
<dbReference type="GO" id="GO:0004252">
    <property type="term" value="F:serine-type endopeptidase activity"/>
    <property type="evidence" value="ECO:0007669"/>
    <property type="project" value="InterPro"/>
</dbReference>
<keyword evidence="5" id="KW-1015">Disulfide bond</keyword>
<dbReference type="OrthoDB" id="546450at2759"/>
<protein>
    <submittedName>
        <fullName evidence="8">Trypsin delta-like</fullName>
    </submittedName>
</protein>
<dbReference type="InterPro" id="IPR001314">
    <property type="entry name" value="Peptidase_S1A"/>
</dbReference>
<dbReference type="InterPro" id="IPR009003">
    <property type="entry name" value="Peptidase_S1_PA"/>
</dbReference>
<dbReference type="SUPFAM" id="SSF50494">
    <property type="entry name" value="Trypsin-like serine proteases"/>
    <property type="match status" value="1"/>
</dbReference>
<evidence type="ECO:0000256" key="4">
    <source>
        <dbReference type="ARBA" id="ARBA00022825"/>
    </source>
</evidence>
<dbReference type="InterPro" id="IPR050430">
    <property type="entry name" value="Peptidase_S1"/>
</dbReference>
<dbReference type="GeneID" id="108744023"/>
<evidence type="ECO:0000313" key="7">
    <source>
        <dbReference type="Proteomes" id="UP000192223"/>
    </source>
</evidence>
<evidence type="ECO:0000256" key="3">
    <source>
        <dbReference type="ARBA" id="ARBA00022801"/>
    </source>
</evidence>
<dbReference type="KEGG" id="apln:108744023"/>
<keyword evidence="7" id="KW-1185">Reference proteome</keyword>
<evidence type="ECO:0000256" key="1">
    <source>
        <dbReference type="ARBA" id="ARBA00007664"/>
    </source>
</evidence>
<keyword evidence="2" id="KW-0645">Protease</keyword>
<dbReference type="InterPro" id="IPR001254">
    <property type="entry name" value="Trypsin_dom"/>
</dbReference>
<proteinExistence type="inferred from homology"/>
<dbReference type="AlphaFoldDB" id="A0A1W4XGK4"/>
<dbReference type="InterPro" id="IPR043504">
    <property type="entry name" value="Peptidase_S1_PA_chymotrypsin"/>
</dbReference>
<organism evidence="7 8">
    <name type="scientific">Agrilus planipennis</name>
    <name type="common">Emerald ash borer</name>
    <name type="synonym">Agrilus marcopoli</name>
    <dbReference type="NCBI Taxonomy" id="224129"/>
    <lineage>
        <taxon>Eukaryota</taxon>
        <taxon>Metazoa</taxon>
        <taxon>Ecdysozoa</taxon>
        <taxon>Arthropoda</taxon>
        <taxon>Hexapoda</taxon>
        <taxon>Insecta</taxon>
        <taxon>Pterygota</taxon>
        <taxon>Neoptera</taxon>
        <taxon>Endopterygota</taxon>
        <taxon>Coleoptera</taxon>
        <taxon>Polyphaga</taxon>
        <taxon>Elateriformia</taxon>
        <taxon>Buprestoidea</taxon>
        <taxon>Buprestidae</taxon>
        <taxon>Agrilinae</taxon>
        <taxon>Agrilus</taxon>
    </lineage>
</organism>
<name>A0A1W4XGK4_AGRPL</name>
<dbReference type="PRINTS" id="PR00722">
    <property type="entry name" value="CHYMOTRYPSIN"/>
</dbReference>
<evidence type="ECO:0000313" key="8">
    <source>
        <dbReference type="RefSeq" id="XP_018335124.1"/>
    </source>
</evidence>
<dbReference type="PANTHER" id="PTHR24276:SF91">
    <property type="entry name" value="AT26814P-RELATED"/>
    <property type="match status" value="1"/>
</dbReference>
<feature type="domain" description="Peptidase S1" evidence="6">
    <location>
        <begin position="1"/>
        <end position="171"/>
    </location>
</feature>
<comment type="similarity">
    <text evidence="1">Belongs to the peptidase S1 family.</text>
</comment>
<dbReference type="InParanoid" id="A0A1W4XGK4"/>
<reference evidence="8" key="1">
    <citation type="submission" date="2025-08" db="UniProtKB">
        <authorList>
            <consortium name="RefSeq"/>
        </authorList>
    </citation>
    <scope>IDENTIFICATION</scope>
    <source>
        <tissue evidence="8">Entire body</tissue>
    </source>
</reference>
<dbReference type="PROSITE" id="PS00135">
    <property type="entry name" value="TRYPSIN_SER"/>
    <property type="match status" value="1"/>
</dbReference>
<feature type="non-terminal residue" evidence="8">
    <location>
        <position position="1"/>
    </location>
</feature>
<dbReference type="Gene3D" id="2.40.10.10">
    <property type="entry name" value="Trypsin-like serine proteases"/>
    <property type="match status" value="1"/>
</dbReference>
<dbReference type="SMART" id="SM00020">
    <property type="entry name" value="Tryp_SPc"/>
    <property type="match status" value="1"/>
</dbReference>
<dbReference type="Proteomes" id="UP000192223">
    <property type="component" value="Unplaced"/>
</dbReference>